<dbReference type="RefSeq" id="WP_354614394.1">
    <property type="nucleotide sequence ID" value="NZ_JBEXAE010000002.1"/>
</dbReference>
<evidence type="ECO:0000313" key="2">
    <source>
        <dbReference type="EMBL" id="MET6990006.1"/>
    </source>
</evidence>
<dbReference type="Pfam" id="PF13302">
    <property type="entry name" value="Acetyltransf_3"/>
    <property type="match status" value="1"/>
</dbReference>
<evidence type="ECO:0000313" key="3">
    <source>
        <dbReference type="Proteomes" id="UP001549799"/>
    </source>
</evidence>
<dbReference type="InterPro" id="IPR000182">
    <property type="entry name" value="GNAT_dom"/>
</dbReference>
<dbReference type="PROSITE" id="PS51186">
    <property type="entry name" value="GNAT"/>
    <property type="match status" value="1"/>
</dbReference>
<name>A0ABV2SS69_9FLAO</name>
<gene>
    <name evidence="2" type="ORF">ABXZ36_05030</name>
</gene>
<evidence type="ECO:0000259" key="1">
    <source>
        <dbReference type="PROSITE" id="PS51186"/>
    </source>
</evidence>
<dbReference type="PANTHER" id="PTHR43792">
    <property type="entry name" value="GNAT FAMILY, PUTATIVE (AFU_ORTHOLOGUE AFUA_3G00765)-RELATED-RELATED"/>
    <property type="match status" value="1"/>
</dbReference>
<organism evidence="2 3">
    <name type="scientific">Sediminicola arcticus</name>
    <dbReference type="NCBI Taxonomy" id="1574308"/>
    <lineage>
        <taxon>Bacteria</taxon>
        <taxon>Pseudomonadati</taxon>
        <taxon>Bacteroidota</taxon>
        <taxon>Flavobacteriia</taxon>
        <taxon>Flavobacteriales</taxon>
        <taxon>Flavobacteriaceae</taxon>
        <taxon>Sediminicola</taxon>
    </lineage>
</organism>
<dbReference type="Proteomes" id="UP001549799">
    <property type="component" value="Unassembled WGS sequence"/>
</dbReference>
<dbReference type="SUPFAM" id="SSF55729">
    <property type="entry name" value="Acyl-CoA N-acyltransferases (Nat)"/>
    <property type="match status" value="1"/>
</dbReference>
<accession>A0ABV2SS69</accession>
<comment type="caution">
    <text evidence="2">The sequence shown here is derived from an EMBL/GenBank/DDBJ whole genome shotgun (WGS) entry which is preliminary data.</text>
</comment>
<dbReference type="InterPro" id="IPR016181">
    <property type="entry name" value="Acyl_CoA_acyltransferase"/>
</dbReference>
<dbReference type="Gene3D" id="3.40.630.30">
    <property type="match status" value="1"/>
</dbReference>
<protein>
    <submittedName>
        <fullName evidence="2">GNAT family N-acetyltransferase</fullName>
    </submittedName>
</protein>
<dbReference type="PANTHER" id="PTHR43792:SF1">
    <property type="entry name" value="N-ACETYLTRANSFERASE DOMAIN-CONTAINING PROTEIN"/>
    <property type="match status" value="1"/>
</dbReference>
<sequence>MNYLLEGDRSNRLLFRKLVPSDYHLWLPFHEDPRSSENWIGESLEPELACCQWFSKAFYRYENNLGGLNALIDNKTGDLIGQCGLLLQTVDGNKEVEIGYSILPSHWNEGYATEAAIKCKTHAFEKLHIKSLISIIHINNIASRQVALKIGMYWEKTTIYDGNPVAVFRIFR</sequence>
<dbReference type="EMBL" id="JBEXAE010000002">
    <property type="protein sequence ID" value="MET6990006.1"/>
    <property type="molecule type" value="Genomic_DNA"/>
</dbReference>
<feature type="domain" description="N-acetyltransferase" evidence="1">
    <location>
        <begin position="13"/>
        <end position="172"/>
    </location>
</feature>
<proteinExistence type="predicted"/>
<keyword evidence="3" id="KW-1185">Reference proteome</keyword>
<dbReference type="InterPro" id="IPR051531">
    <property type="entry name" value="N-acetyltransferase"/>
</dbReference>
<reference evidence="2 3" key="1">
    <citation type="submission" date="2024-07" db="EMBL/GenBank/DDBJ databases">
        <title>The genome sequence of type strain Sediminicola arcticus GDMCC 1.2805.</title>
        <authorList>
            <person name="Liu Y."/>
        </authorList>
    </citation>
    <scope>NUCLEOTIDE SEQUENCE [LARGE SCALE GENOMIC DNA]</scope>
    <source>
        <strain evidence="2 3">GDMCC 1.2805</strain>
    </source>
</reference>